<protein>
    <submittedName>
        <fullName evidence="1">Uncharacterized protein</fullName>
    </submittedName>
</protein>
<name>A0ABU6X5J6_9FABA</name>
<sequence>MKLNRFAAKFGAEVAGKSEMNERITTRPRRSLLEPMRTHHMEPCICILALGGTPIWQN</sequence>
<gene>
    <name evidence="1" type="ORF">PIB30_018910</name>
</gene>
<dbReference type="EMBL" id="JASCZI010211506">
    <property type="protein sequence ID" value="MED6193381.1"/>
    <property type="molecule type" value="Genomic_DNA"/>
</dbReference>
<comment type="caution">
    <text evidence="1">The sequence shown here is derived from an EMBL/GenBank/DDBJ whole genome shotgun (WGS) entry which is preliminary data.</text>
</comment>
<evidence type="ECO:0000313" key="2">
    <source>
        <dbReference type="Proteomes" id="UP001341840"/>
    </source>
</evidence>
<reference evidence="1 2" key="1">
    <citation type="journal article" date="2023" name="Plants (Basel)">
        <title>Bridging the Gap: Combining Genomics and Transcriptomics Approaches to Understand Stylosanthes scabra, an Orphan Legume from the Brazilian Caatinga.</title>
        <authorList>
            <person name="Ferreira-Neto J.R.C."/>
            <person name="da Silva M.D."/>
            <person name="Binneck E."/>
            <person name="de Melo N.F."/>
            <person name="da Silva R.H."/>
            <person name="de Melo A.L.T.M."/>
            <person name="Pandolfi V."/>
            <person name="Bustamante F.O."/>
            <person name="Brasileiro-Vidal A.C."/>
            <person name="Benko-Iseppon A.M."/>
        </authorList>
    </citation>
    <scope>NUCLEOTIDE SEQUENCE [LARGE SCALE GENOMIC DNA]</scope>
    <source>
        <tissue evidence="1">Leaves</tissue>
    </source>
</reference>
<evidence type="ECO:0000313" key="1">
    <source>
        <dbReference type="EMBL" id="MED6193381.1"/>
    </source>
</evidence>
<dbReference type="Proteomes" id="UP001341840">
    <property type="component" value="Unassembled WGS sequence"/>
</dbReference>
<keyword evidence="2" id="KW-1185">Reference proteome</keyword>
<proteinExistence type="predicted"/>
<organism evidence="1 2">
    <name type="scientific">Stylosanthes scabra</name>
    <dbReference type="NCBI Taxonomy" id="79078"/>
    <lineage>
        <taxon>Eukaryota</taxon>
        <taxon>Viridiplantae</taxon>
        <taxon>Streptophyta</taxon>
        <taxon>Embryophyta</taxon>
        <taxon>Tracheophyta</taxon>
        <taxon>Spermatophyta</taxon>
        <taxon>Magnoliopsida</taxon>
        <taxon>eudicotyledons</taxon>
        <taxon>Gunneridae</taxon>
        <taxon>Pentapetalae</taxon>
        <taxon>rosids</taxon>
        <taxon>fabids</taxon>
        <taxon>Fabales</taxon>
        <taxon>Fabaceae</taxon>
        <taxon>Papilionoideae</taxon>
        <taxon>50 kb inversion clade</taxon>
        <taxon>dalbergioids sensu lato</taxon>
        <taxon>Dalbergieae</taxon>
        <taxon>Pterocarpus clade</taxon>
        <taxon>Stylosanthes</taxon>
    </lineage>
</organism>
<accession>A0ABU6X5J6</accession>